<protein>
    <submittedName>
        <fullName evidence="3">Helix-turn-helix transcriptional regulator</fullName>
    </submittedName>
</protein>
<dbReference type="Proteomes" id="UP000649151">
    <property type="component" value="Unassembled WGS sequence"/>
</dbReference>
<dbReference type="Gene3D" id="2.10.260.10">
    <property type="match status" value="1"/>
</dbReference>
<proteinExistence type="predicted"/>
<dbReference type="InterPro" id="IPR010982">
    <property type="entry name" value="Lambda_DNA-bd_dom_sf"/>
</dbReference>
<dbReference type="PANTHER" id="PTHR46558">
    <property type="entry name" value="TRACRIPTIONAL REGULATORY PROTEIN-RELATED-RELATED"/>
    <property type="match status" value="1"/>
</dbReference>
<comment type="caution">
    <text evidence="3">The sequence shown here is derived from an EMBL/GenBank/DDBJ whole genome shotgun (WGS) entry which is preliminary data.</text>
</comment>
<name>A0ABR7IQ58_9CLOT</name>
<dbReference type="PROSITE" id="PS50943">
    <property type="entry name" value="HTH_CROC1"/>
    <property type="match status" value="1"/>
</dbReference>
<dbReference type="CDD" id="cd00093">
    <property type="entry name" value="HTH_XRE"/>
    <property type="match status" value="1"/>
</dbReference>
<keyword evidence="4" id="KW-1185">Reference proteome</keyword>
<dbReference type="Pfam" id="PF04014">
    <property type="entry name" value="MazE_antitoxin"/>
    <property type="match status" value="1"/>
</dbReference>
<dbReference type="NCBIfam" id="TIGR01439">
    <property type="entry name" value="lp_hng_hel_AbrB"/>
    <property type="match status" value="1"/>
</dbReference>
<feature type="domain" description="HTH cro/C1-type" evidence="2">
    <location>
        <begin position="12"/>
        <end position="66"/>
    </location>
</feature>
<dbReference type="EMBL" id="JACOQK010000001">
    <property type="protein sequence ID" value="MBC5786987.1"/>
    <property type="molecule type" value="Genomic_DNA"/>
</dbReference>
<evidence type="ECO:0000256" key="1">
    <source>
        <dbReference type="ARBA" id="ARBA00023125"/>
    </source>
</evidence>
<dbReference type="SMART" id="SM00966">
    <property type="entry name" value="SpoVT_AbrB"/>
    <property type="match status" value="1"/>
</dbReference>
<dbReference type="Gene3D" id="1.10.260.40">
    <property type="entry name" value="lambda repressor-like DNA-binding domains"/>
    <property type="match status" value="1"/>
</dbReference>
<dbReference type="SUPFAM" id="SSF47413">
    <property type="entry name" value="lambda repressor-like DNA-binding domains"/>
    <property type="match status" value="1"/>
</dbReference>
<reference evidence="3 4" key="1">
    <citation type="submission" date="2020-08" db="EMBL/GenBank/DDBJ databases">
        <title>Genome public.</title>
        <authorList>
            <person name="Liu C."/>
            <person name="Sun Q."/>
        </authorList>
    </citation>
    <scope>NUCLEOTIDE SEQUENCE [LARGE SCALE GENOMIC DNA]</scope>
    <source>
        <strain evidence="3 4">NSJ-27</strain>
    </source>
</reference>
<dbReference type="InterPro" id="IPR007159">
    <property type="entry name" value="SpoVT-AbrB_dom"/>
</dbReference>
<organism evidence="3 4">
    <name type="scientific">Clostridium facile</name>
    <dbReference type="NCBI Taxonomy" id="2763035"/>
    <lineage>
        <taxon>Bacteria</taxon>
        <taxon>Bacillati</taxon>
        <taxon>Bacillota</taxon>
        <taxon>Clostridia</taxon>
        <taxon>Eubacteriales</taxon>
        <taxon>Clostridiaceae</taxon>
        <taxon>Clostridium</taxon>
    </lineage>
</organism>
<accession>A0ABR7IQ58</accession>
<dbReference type="InterPro" id="IPR037914">
    <property type="entry name" value="SpoVT-AbrB_sf"/>
</dbReference>
<evidence type="ECO:0000313" key="4">
    <source>
        <dbReference type="Proteomes" id="UP000649151"/>
    </source>
</evidence>
<evidence type="ECO:0000313" key="3">
    <source>
        <dbReference type="EMBL" id="MBC5786987.1"/>
    </source>
</evidence>
<dbReference type="PANTHER" id="PTHR46558:SF4">
    <property type="entry name" value="DNA-BIDING PHAGE PROTEIN"/>
    <property type="match status" value="1"/>
</dbReference>
<sequence length="156" mass="17327">MKKQSNCISQNLTALRQYHKYSQEEVAEKIGVSRQTVAKWEAGETMPDLLNCDALASLYDVSLDDFIHFNPKEEQMPIPPKGKHLFGTVKVGERGQIVLPKKAREVFHINPGDLLVVLGDENPASAGIALISGDTILQNIAFLKDILDTDEKEEIP</sequence>
<evidence type="ECO:0000259" key="2">
    <source>
        <dbReference type="PROSITE" id="PS50943"/>
    </source>
</evidence>
<dbReference type="SMART" id="SM00530">
    <property type="entry name" value="HTH_XRE"/>
    <property type="match status" value="1"/>
</dbReference>
<dbReference type="SUPFAM" id="SSF89447">
    <property type="entry name" value="AbrB/MazE/MraZ-like"/>
    <property type="match status" value="1"/>
</dbReference>
<keyword evidence="1" id="KW-0238">DNA-binding</keyword>
<dbReference type="RefSeq" id="WP_186996150.1">
    <property type="nucleotide sequence ID" value="NZ_JACOQK010000001.1"/>
</dbReference>
<gene>
    <name evidence="3" type="ORF">H8Z77_02975</name>
</gene>
<dbReference type="InterPro" id="IPR001387">
    <property type="entry name" value="Cro/C1-type_HTH"/>
</dbReference>
<dbReference type="Pfam" id="PF01381">
    <property type="entry name" value="HTH_3"/>
    <property type="match status" value="1"/>
</dbReference>